<dbReference type="GO" id="GO:0004467">
    <property type="term" value="F:long-chain fatty acid-CoA ligase activity"/>
    <property type="evidence" value="ECO:0007669"/>
    <property type="project" value="TreeGrafter"/>
</dbReference>
<dbReference type="PROSITE" id="PS00455">
    <property type="entry name" value="AMP_BINDING"/>
    <property type="match status" value="1"/>
</dbReference>
<dbReference type="Pfam" id="PF00501">
    <property type="entry name" value="AMP-binding"/>
    <property type="match status" value="1"/>
</dbReference>
<reference evidence="4" key="2">
    <citation type="submission" date="2014-06" db="EMBL/GenBank/DDBJ databases">
        <title>The complete genome of Blastobotrys (Arxula) adeninivorans LS3 - a yeast of biotechnological interest.</title>
        <authorList>
            <person name="Kunze G."/>
            <person name="Gaillardin C."/>
            <person name="Czernicka M."/>
            <person name="Durrens P."/>
            <person name="Martin T."/>
            <person name="Boer E."/>
            <person name="Gabaldon T."/>
            <person name="Cruz J."/>
            <person name="Talla E."/>
            <person name="Marck C."/>
            <person name="Goffeau A."/>
            <person name="Barbe V."/>
            <person name="Baret P."/>
            <person name="Baronian K."/>
            <person name="Beier S."/>
            <person name="Bleykasten C."/>
            <person name="Bode R."/>
            <person name="Casaregola S."/>
            <person name="Despons L."/>
            <person name="Fairhead C."/>
            <person name="Giersberg M."/>
            <person name="Gierski P."/>
            <person name="Hahnel U."/>
            <person name="Hartmann A."/>
            <person name="Jankowska D."/>
            <person name="Jubin C."/>
            <person name="Jung P."/>
            <person name="Lafontaine I."/>
            <person name="Leh-Louis V."/>
            <person name="Lemaire M."/>
            <person name="Marcet-Houben M."/>
            <person name="Mascher M."/>
            <person name="Morel G."/>
            <person name="Richard G.-F."/>
            <person name="Riechen J."/>
            <person name="Sacerdot C."/>
            <person name="Sarkar A."/>
            <person name="Savel G."/>
            <person name="Schacherer J."/>
            <person name="Sherman D."/>
            <person name="Straub M.-L."/>
            <person name="Stein N."/>
            <person name="Thierry A."/>
            <person name="Trautwein-Schult A."/>
            <person name="Westhof E."/>
            <person name="Worch S."/>
            <person name="Dujon B."/>
            <person name="Souciet J.-L."/>
            <person name="Wincker P."/>
            <person name="Scholz U."/>
            <person name="Neuveglise N."/>
        </authorList>
    </citation>
    <scope>NUCLEOTIDE SEQUENCE</scope>
    <source>
        <strain evidence="4">LS3</strain>
    </source>
</reference>
<dbReference type="SUPFAM" id="SSF56801">
    <property type="entry name" value="Acetyl-CoA synthetase-like"/>
    <property type="match status" value="1"/>
</dbReference>
<evidence type="ECO:0000256" key="1">
    <source>
        <dbReference type="ARBA" id="ARBA00022741"/>
    </source>
</evidence>
<keyword evidence="1" id="KW-0547">Nucleotide-binding</keyword>
<dbReference type="GO" id="GO:0016020">
    <property type="term" value="C:membrane"/>
    <property type="evidence" value="ECO:0007669"/>
    <property type="project" value="TreeGrafter"/>
</dbReference>
<evidence type="ECO:0000259" key="3">
    <source>
        <dbReference type="Pfam" id="PF00501"/>
    </source>
</evidence>
<name>A0A060T6G8_BLAAD</name>
<dbReference type="PhylomeDB" id="A0A060T6G8"/>
<dbReference type="Gene3D" id="3.40.50.12780">
    <property type="entry name" value="N-terminal domain of ligase-like"/>
    <property type="match status" value="1"/>
</dbReference>
<accession>A0A060T6G8</accession>
<evidence type="ECO:0000256" key="2">
    <source>
        <dbReference type="ARBA" id="ARBA00022840"/>
    </source>
</evidence>
<keyword evidence="2" id="KW-0067">ATP-binding</keyword>
<dbReference type="GO" id="GO:0005783">
    <property type="term" value="C:endoplasmic reticulum"/>
    <property type="evidence" value="ECO:0007669"/>
    <property type="project" value="TreeGrafter"/>
</dbReference>
<feature type="domain" description="AMP-dependent synthetase/ligase" evidence="3">
    <location>
        <begin position="119"/>
        <end position="544"/>
    </location>
</feature>
<dbReference type="InterPro" id="IPR042099">
    <property type="entry name" value="ANL_N_sf"/>
</dbReference>
<proteinExistence type="predicted"/>
<sequence>MALNEDPWDFSAEVKRRLGNWEEIVVKDGVTPDHDPLDPQIIYEPIDPLGPQSVPIPGSKKPGYSEVYRNVTSPNKLVSTWHESIQTYYDAMQAAFEGYAGRDCLGQRYWNPASKTWSDYKFETYRQVAVRRDNYASGLTHVVKQHTGMDAKDSKYVVASYGPNSVNWVINDFACVTQALPTVCLYDTLGPGTTKYILEFTKSPIVVATVANIPNLLRIKPQLPHLKVIIAFNGLKAIHDVEGQGESKKDLLSAWAADVGVTLYGFDEIEAIGAANPRPHNPPKRNDIYTINFTSGTTGNPKGVLLSHVNVLGGMVFLKTKARPVDNPMKQDTSYSCLPLAHISERMSMLTNSSAGTRIGFPHGPVTVIFDDIANVQPSQCTLVPRILNRLAAQIKTATVEAPGKQGEVCRMAVKEKLETLKKTGEVNHPKWDRVISENIRRMVGLQNMRNLSTGAAPLSPDTQNFLKVILGLDVVQGYGLTESTGGICASVFGDPLPGSCGPTNPTCEVRLRDLSELGYTSSDKPHPRGEIMLRGPQIFRGYYKEDQKTKDAFDEDGWFHTGDVGRIDDQGRIFIIDRVKHFFKLAQGEYIAPEKIENVYQSRSTMISQIFIHGASTENYLVAIVGVNPESFSALASKVTGKNVGPEDHAALVDTFNDRNVRRHMLAHLNDSVEEGVLNGFERIRNVKLFLEPLRIQDGTITESLKIKRNIAARHYDKHIQDMYKEGHLDKRPVDKRSKM</sequence>
<evidence type="ECO:0000313" key="4">
    <source>
        <dbReference type="EMBL" id="CDP34507.1"/>
    </source>
</evidence>
<dbReference type="AlphaFoldDB" id="A0A060T6G8"/>
<organism evidence="4">
    <name type="scientific">Blastobotrys adeninivorans</name>
    <name type="common">Yeast</name>
    <name type="synonym">Arxula adeninivorans</name>
    <dbReference type="NCBI Taxonomy" id="409370"/>
    <lineage>
        <taxon>Eukaryota</taxon>
        <taxon>Fungi</taxon>
        <taxon>Dikarya</taxon>
        <taxon>Ascomycota</taxon>
        <taxon>Saccharomycotina</taxon>
        <taxon>Dipodascomycetes</taxon>
        <taxon>Dipodascales</taxon>
        <taxon>Trichomonascaceae</taxon>
        <taxon>Blastobotrys</taxon>
    </lineage>
</organism>
<reference evidence="4" key="1">
    <citation type="submission" date="2014-02" db="EMBL/GenBank/DDBJ databases">
        <authorList>
            <person name="Genoscope - CEA"/>
        </authorList>
    </citation>
    <scope>NUCLEOTIDE SEQUENCE</scope>
    <source>
        <strain evidence="4">LS3</strain>
    </source>
</reference>
<dbReference type="GO" id="GO:0005524">
    <property type="term" value="F:ATP binding"/>
    <property type="evidence" value="ECO:0007669"/>
    <property type="project" value="UniProtKB-KW"/>
</dbReference>
<gene>
    <name evidence="4" type="ORF">GNLVRS02_ARAD1C14014g</name>
</gene>
<dbReference type="InterPro" id="IPR020845">
    <property type="entry name" value="AMP-binding_CS"/>
</dbReference>
<dbReference type="PANTHER" id="PTHR43272:SF33">
    <property type="entry name" value="AMP-BINDING DOMAIN-CONTAINING PROTEIN-RELATED"/>
    <property type="match status" value="1"/>
</dbReference>
<dbReference type="InterPro" id="IPR000873">
    <property type="entry name" value="AMP-dep_synth/lig_dom"/>
</dbReference>
<dbReference type="EMBL" id="HG937693">
    <property type="protein sequence ID" value="CDP34507.1"/>
    <property type="molecule type" value="Genomic_DNA"/>
</dbReference>
<dbReference type="PANTHER" id="PTHR43272">
    <property type="entry name" value="LONG-CHAIN-FATTY-ACID--COA LIGASE"/>
    <property type="match status" value="1"/>
</dbReference>
<protein>
    <submittedName>
        <fullName evidence="4">ARAD1C14014p</fullName>
    </submittedName>
</protein>